<gene>
    <name evidence="12" type="ORF">JJ842_08520</name>
</gene>
<keyword evidence="4" id="KW-0479">Metal-binding</keyword>
<protein>
    <submittedName>
        <fullName evidence="12">Radical SAM protein</fullName>
    </submittedName>
</protein>
<keyword evidence="7" id="KW-0411">Iron-sulfur</keyword>
<dbReference type="GO" id="GO:0005525">
    <property type="term" value="F:GTP binding"/>
    <property type="evidence" value="ECO:0007669"/>
    <property type="project" value="UniProtKB-KW"/>
</dbReference>
<proteinExistence type="predicted"/>
<dbReference type="InterPro" id="IPR040064">
    <property type="entry name" value="MoaA-like"/>
</dbReference>
<dbReference type="GO" id="GO:0051539">
    <property type="term" value="F:4 iron, 4 sulfur cluster binding"/>
    <property type="evidence" value="ECO:0007669"/>
    <property type="project" value="UniProtKB-KW"/>
</dbReference>
<dbReference type="Proteomes" id="UP000668060">
    <property type="component" value="Unassembled WGS sequence"/>
</dbReference>
<dbReference type="SFLD" id="SFLDG01383">
    <property type="entry name" value="cyclic_pyranopterin_phosphate"/>
    <property type="match status" value="1"/>
</dbReference>
<evidence type="ECO:0000256" key="5">
    <source>
        <dbReference type="ARBA" id="ARBA00022741"/>
    </source>
</evidence>
<dbReference type="InterPro" id="IPR058240">
    <property type="entry name" value="rSAM_sf"/>
</dbReference>
<keyword evidence="10" id="KW-0456">Lyase</keyword>
<dbReference type="Gene3D" id="3.20.20.70">
    <property type="entry name" value="Aldolase class I"/>
    <property type="match status" value="1"/>
</dbReference>
<dbReference type="InterPro" id="IPR013785">
    <property type="entry name" value="Aldolase_TIM"/>
</dbReference>
<dbReference type="PANTHER" id="PTHR22960">
    <property type="entry name" value="MOLYBDOPTERIN COFACTOR SYNTHESIS PROTEIN A"/>
    <property type="match status" value="1"/>
</dbReference>
<accession>A0A9D9BTC5</accession>
<sequence length="353" mass="40653">MGFKQLEDNRKRKLKVLRLSLKQNCNFSCIYCKPENYSLDVLNIEQFKKLILVSCRLGINSLRITGGEPLLSPQLDELLYEIKSQRLEESNPVANLQDISLTTNGYLLSKKKANELFKNGLDRITVSLDAIDPDIFSNMIGEENKIIGKEKLFTVLEGIDHAINAGFNPKAGKLKINAVIKKEINDNQIFELVDFAKKRSIEIRFIEYMDVGISNNWQPSDVFFSERIIRLLKKKHRLKEYGRKEGQTANRWYMSDSNSFVSTISSISNPFCSDCNRLRITSDGYAYTCLFSNEGINLKPWLSLPINLHELENKIKSIWEAREDNYSEDRFKVLEKTTDKNQKIHPSMSYLGG</sequence>
<organism evidence="12 13">
    <name type="scientific">Prochlorococcus marinus CUG1433</name>
    <dbReference type="NCBI Taxonomy" id="2774506"/>
    <lineage>
        <taxon>Bacteria</taxon>
        <taxon>Bacillati</taxon>
        <taxon>Cyanobacteriota</taxon>
        <taxon>Cyanophyceae</taxon>
        <taxon>Synechococcales</taxon>
        <taxon>Prochlorococcaceae</taxon>
        <taxon>Prochlorococcus</taxon>
    </lineage>
</organism>
<dbReference type="EMBL" id="JAEPLN010000001">
    <property type="protein sequence ID" value="MBO6971954.1"/>
    <property type="molecule type" value="Genomic_DNA"/>
</dbReference>
<reference evidence="12" key="1">
    <citation type="journal article" date="2021" name="Front. Mar. Sci.">
        <title>Genomes of Diverse Isolates of Prochlorococcus High-Light-Adapted Clade II in the Western Pacific Ocean.</title>
        <authorList>
            <person name="Yan W."/>
            <person name="Feng X."/>
            <person name="Zhang W."/>
            <person name="Nawaz M.Z."/>
            <person name="Luo T."/>
            <person name="Zhang R."/>
            <person name="Jiao N."/>
        </authorList>
    </citation>
    <scope>NUCLEOTIDE SEQUENCE</scope>
    <source>
        <strain evidence="12">CUG1433</strain>
    </source>
</reference>
<dbReference type="PROSITE" id="PS01305">
    <property type="entry name" value="MOAA_NIFB_PQQE"/>
    <property type="match status" value="1"/>
</dbReference>
<dbReference type="Pfam" id="PF06463">
    <property type="entry name" value="Mob_synth_C"/>
    <property type="match status" value="1"/>
</dbReference>
<evidence type="ECO:0000256" key="2">
    <source>
        <dbReference type="ARBA" id="ARBA00022485"/>
    </source>
</evidence>
<evidence type="ECO:0000256" key="10">
    <source>
        <dbReference type="ARBA" id="ARBA00023239"/>
    </source>
</evidence>
<evidence type="ECO:0000256" key="3">
    <source>
        <dbReference type="ARBA" id="ARBA00022691"/>
    </source>
</evidence>
<dbReference type="SFLD" id="SFLDS00029">
    <property type="entry name" value="Radical_SAM"/>
    <property type="match status" value="1"/>
</dbReference>
<dbReference type="Pfam" id="PF04055">
    <property type="entry name" value="Radical_SAM"/>
    <property type="match status" value="1"/>
</dbReference>
<dbReference type="CDD" id="cd21117">
    <property type="entry name" value="Twitch_MoaA"/>
    <property type="match status" value="1"/>
</dbReference>
<evidence type="ECO:0000256" key="9">
    <source>
        <dbReference type="ARBA" id="ARBA00023150"/>
    </source>
</evidence>
<evidence type="ECO:0000256" key="8">
    <source>
        <dbReference type="ARBA" id="ARBA00023134"/>
    </source>
</evidence>
<dbReference type="GO" id="GO:0061798">
    <property type="term" value="F:GTP 3',8'-cyclase activity"/>
    <property type="evidence" value="ECO:0007669"/>
    <property type="project" value="TreeGrafter"/>
</dbReference>
<evidence type="ECO:0000256" key="7">
    <source>
        <dbReference type="ARBA" id="ARBA00023014"/>
    </source>
</evidence>
<evidence type="ECO:0000256" key="1">
    <source>
        <dbReference type="ARBA" id="ARBA00001966"/>
    </source>
</evidence>
<comment type="cofactor">
    <cofactor evidence="1">
        <name>[4Fe-4S] cluster</name>
        <dbReference type="ChEBI" id="CHEBI:49883"/>
    </cofactor>
</comment>
<dbReference type="GO" id="GO:0046872">
    <property type="term" value="F:metal ion binding"/>
    <property type="evidence" value="ECO:0007669"/>
    <property type="project" value="UniProtKB-KW"/>
</dbReference>
<evidence type="ECO:0000256" key="4">
    <source>
        <dbReference type="ARBA" id="ARBA00022723"/>
    </source>
</evidence>
<keyword evidence="8" id="KW-0342">GTP-binding</keyword>
<comment type="caution">
    <text evidence="12">The sequence shown here is derived from an EMBL/GenBank/DDBJ whole genome shotgun (WGS) entry which is preliminary data.</text>
</comment>
<dbReference type="GO" id="GO:0061799">
    <property type="term" value="F:cyclic pyranopterin monophosphate synthase activity"/>
    <property type="evidence" value="ECO:0007669"/>
    <property type="project" value="TreeGrafter"/>
</dbReference>
<dbReference type="AlphaFoldDB" id="A0A9D9BTC5"/>
<keyword evidence="5" id="KW-0547">Nucleotide-binding</keyword>
<keyword evidence="9" id="KW-0501">Molybdenum cofactor biosynthesis</keyword>
<evidence type="ECO:0000259" key="11">
    <source>
        <dbReference type="PROSITE" id="PS51918"/>
    </source>
</evidence>
<dbReference type="InterPro" id="IPR050105">
    <property type="entry name" value="MoCo_biosynth_MoaA/MoaC"/>
</dbReference>
<dbReference type="SUPFAM" id="SSF102114">
    <property type="entry name" value="Radical SAM enzymes"/>
    <property type="match status" value="1"/>
</dbReference>
<keyword evidence="3" id="KW-0949">S-adenosyl-L-methionine</keyword>
<feature type="domain" description="Radical SAM core" evidence="11">
    <location>
        <begin position="9"/>
        <end position="243"/>
    </location>
</feature>
<evidence type="ECO:0000313" key="12">
    <source>
        <dbReference type="EMBL" id="MBO6971954.1"/>
    </source>
</evidence>
<dbReference type="InterPro" id="IPR007197">
    <property type="entry name" value="rSAM"/>
</dbReference>
<dbReference type="InterPro" id="IPR010505">
    <property type="entry name" value="MoaA_twitch"/>
</dbReference>
<dbReference type="PANTHER" id="PTHR22960:SF0">
    <property type="entry name" value="MOLYBDENUM COFACTOR BIOSYNTHESIS PROTEIN 1"/>
    <property type="match status" value="1"/>
</dbReference>
<dbReference type="PROSITE" id="PS51918">
    <property type="entry name" value="RADICAL_SAM"/>
    <property type="match status" value="1"/>
</dbReference>
<dbReference type="SFLD" id="SFLDG01386">
    <property type="entry name" value="main_SPASM_domain-containing"/>
    <property type="match status" value="1"/>
</dbReference>
<dbReference type="CDD" id="cd01335">
    <property type="entry name" value="Radical_SAM"/>
    <property type="match status" value="1"/>
</dbReference>
<name>A0A9D9BTC5_PROMR</name>
<keyword evidence="6" id="KW-0408">Iron</keyword>
<evidence type="ECO:0000313" key="13">
    <source>
        <dbReference type="Proteomes" id="UP000668060"/>
    </source>
</evidence>
<dbReference type="GO" id="GO:0006777">
    <property type="term" value="P:Mo-molybdopterin cofactor biosynthetic process"/>
    <property type="evidence" value="ECO:0007669"/>
    <property type="project" value="UniProtKB-KW"/>
</dbReference>
<dbReference type="InterPro" id="IPR000385">
    <property type="entry name" value="MoaA_NifB_PqqE_Fe-S-bd_CS"/>
</dbReference>
<dbReference type="SFLD" id="SFLDG01067">
    <property type="entry name" value="SPASM/twitch_domain_containing"/>
    <property type="match status" value="1"/>
</dbReference>
<keyword evidence="2" id="KW-0004">4Fe-4S</keyword>
<evidence type="ECO:0000256" key="6">
    <source>
        <dbReference type="ARBA" id="ARBA00023004"/>
    </source>
</evidence>